<dbReference type="AlphaFoldDB" id="A0A3P5X9W5"/>
<dbReference type="Gene3D" id="3.40.50.1460">
    <property type="match status" value="1"/>
</dbReference>
<dbReference type="Proteomes" id="UP000277498">
    <property type="component" value="Unassembled WGS sequence"/>
</dbReference>
<protein>
    <submittedName>
        <fullName evidence="3">Caspase domain protein</fullName>
    </submittedName>
</protein>
<dbReference type="EMBL" id="UXAW01000051">
    <property type="protein sequence ID" value="VDC25227.1"/>
    <property type="molecule type" value="Genomic_DNA"/>
</dbReference>
<name>A0A3P5X9W5_9RHOB</name>
<dbReference type="InterPro" id="IPR011600">
    <property type="entry name" value="Pept_C14_caspase"/>
</dbReference>
<organism evidence="3 4">
    <name type="scientific">Pseudogemmobacter humi</name>
    <dbReference type="NCBI Taxonomy" id="2483812"/>
    <lineage>
        <taxon>Bacteria</taxon>
        <taxon>Pseudomonadati</taxon>
        <taxon>Pseudomonadota</taxon>
        <taxon>Alphaproteobacteria</taxon>
        <taxon>Rhodobacterales</taxon>
        <taxon>Paracoccaceae</taxon>
        <taxon>Pseudogemmobacter</taxon>
    </lineage>
</organism>
<dbReference type="GO" id="GO:0005737">
    <property type="term" value="C:cytoplasm"/>
    <property type="evidence" value="ECO:0007669"/>
    <property type="project" value="TreeGrafter"/>
</dbReference>
<sequence>MAQKTLRSLLLGTALGLLALPAFARENYALLIGASDYQNIDKRWSLKGPKNDMELVSTWLLEQSPVPFAPENVTVLTDGREDADTATLANIRAAVADLTAKVGPGDFVYLHLAGHGTRAPALDPETEPDGLDELFLPVDIGTWNNQIGTVENALVDDEIGAMLDGLRMKGADIWIVFDSCHSGTATRALETDDEVVMRQLDPSALGITEEMLDAASDGAASRGVGGEDPRVSESVSFLPETPATPAGDVTPGSLVAFYAAQSTEMTPEMRLPRGKPDRKNQGVFTFTLFETLAEYPGATYGQVAQEVLRKYSTRNLAKTTPLFEGDLDRVVFGGEPGERVSQWPAAVTESGFTLNAGTLHGLAEGTELAVMATPADETAQALGYVRVTSAETFTASAAPVGKDGKTLPADLPEGLYLRRTDAVLDFSLTVALPPAGSAPADVLLAALDELKEVSGPRLNFVDAGVAADLALAVLPESDDPDAIWILPGTGLAGDLSGTPKVATGGLAPGDLAENLHEKLAAISRAVNLMKLGEALGPVALDVDVQLQTRSPDQPVLRGLDLTPVPTLVTNDEVHVLAKNNMDIPVDVNVLYVGADYSITHFYSGRLHPGDELKKGLFAIGGENMGQERLLIVMTPAGAHSKVEDLSYLEQEAVRSLDTGGMSGMNAALLDAGFGEGTRGAVALSDDGAAAGPAPAILQVELRTKAQ</sequence>
<keyword evidence="1" id="KW-0732">Signal</keyword>
<dbReference type="PANTHER" id="PTHR48104:SF30">
    <property type="entry name" value="METACASPASE-1"/>
    <property type="match status" value="1"/>
</dbReference>
<feature type="signal peptide" evidence="1">
    <location>
        <begin position="1"/>
        <end position="24"/>
    </location>
</feature>
<feature type="chain" id="PRO_5018056618" evidence="1">
    <location>
        <begin position="25"/>
        <end position="706"/>
    </location>
</feature>
<feature type="domain" description="Peptidase C14 caspase" evidence="2">
    <location>
        <begin position="28"/>
        <end position="323"/>
    </location>
</feature>
<gene>
    <name evidence="3" type="ORF">XINFAN_01465</name>
</gene>
<dbReference type="GO" id="GO:0006508">
    <property type="term" value="P:proteolysis"/>
    <property type="evidence" value="ECO:0007669"/>
    <property type="project" value="InterPro"/>
</dbReference>
<reference evidence="3 4" key="1">
    <citation type="submission" date="2018-11" db="EMBL/GenBank/DDBJ databases">
        <authorList>
            <person name="Criscuolo A."/>
        </authorList>
    </citation>
    <scope>NUCLEOTIDE SEQUENCE [LARGE SCALE GENOMIC DNA]</scope>
    <source>
        <strain evidence="3">ACIP111625</strain>
    </source>
</reference>
<keyword evidence="4" id="KW-1185">Reference proteome</keyword>
<dbReference type="OrthoDB" id="5489622at2"/>
<accession>A0A3P5X9W5</accession>
<evidence type="ECO:0000256" key="1">
    <source>
        <dbReference type="SAM" id="SignalP"/>
    </source>
</evidence>
<dbReference type="InterPro" id="IPR050452">
    <property type="entry name" value="Metacaspase"/>
</dbReference>
<evidence type="ECO:0000259" key="2">
    <source>
        <dbReference type="Pfam" id="PF00656"/>
    </source>
</evidence>
<proteinExistence type="predicted"/>
<dbReference type="Pfam" id="PF00656">
    <property type="entry name" value="Peptidase_C14"/>
    <property type="match status" value="1"/>
</dbReference>
<dbReference type="RefSeq" id="WP_124085874.1">
    <property type="nucleotide sequence ID" value="NZ_UXAW01000051.1"/>
</dbReference>
<evidence type="ECO:0000313" key="4">
    <source>
        <dbReference type="Proteomes" id="UP000277498"/>
    </source>
</evidence>
<evidence type="ECO:0000313" key="3">
    <source>
        <dbReference type="EMBL" id="VDC25227.1"/>
    </source>
</evidence>
<dbReference type="PANTHER" id="PTHR48104">
    <property type="entry name" value="METACASPASE-4"/>
    <property type="match status" value="1"/>
</dbReference>
<dbReference type="GO" id="GO:0004197">
    <property type="term" value="F:cysteine-type endopeptidase activity"/>
    <property type="evidence" value="ECO:0007669"/>
    <property type="project" value="InterPro"/>
</dbReference>